<dbReference type="PIRSF" id="PIRSF000538">
    <property type="entry name" value="GlpK"/>
    <property type="match status" value="1"/>
</dbReference>
<dbReference type="GO" id="GO:0004370">
    <property type="term" value="F:glycerol kinase activity"/>
    <property type="evidence" value="ECO:0007669"/>
    <property type="project" value="UniProtKB-EC"/>
</dbReference>
<sequence length="490" mass="51852">MSERHLLVLDAGTTSTRAMLYAPDGARVATAQADLTQYYPRPGWVEHDAAEIWEQTLDCARKMVAQAGGADRIAAIGITNQRETVVAWSRRTGAPLARAIVWQDRRTADHCDRLQAAGHEAQIQQRTGLILDPYFSAAKMRWLIDHAPEVAAAGPDLALGTVESWLMWKLTGGLHVSDASNASRTQLMKLDGQGWDAELCALFGVPQAALPEIVDNAGLFGTTVAELLGGRIALCGLAGDQQAATIGQGCLAAGSVKATLGTGAFILAPTGNALPRSAHRLLGTVLCQMGGQRHYALEGSVFVAGSLIQWLRDRLGLIATAAETDVIARSVPDNGGVFLLPALSGLGAPHWRPEATGRITGLTHGSGRAHIVRAALESIAHQVHDLAMAFAADGAPWRALRIDGGMSANDWIAQDMADMLGLPVERPADVETTARGAAMLAGVGVGLFPTLEAAATMIPGRMRFDPTMMPAMRTQRLKGWRTLLDAAAVT</sequence>
<dbReference type="PROSITE" id="PS00445">
    <property type="entry name" value="FGGY_KINASES_2"/>
    <property type="match status" value="1"/>
</dbReference>
<organism evidence="7 8">
    <name type="scientific">Sphingobium rhizovicinum</name>
    <dbReference type="NCBI Taxonomy" id="432308"/>
    <lineage>
        <taxon>Bacteria</taxon>
        <taxon>Pseudomonadati</taxon>
        <taxon>Pseudomonadota</taxon>
        <taxon>Alphaproteobacteria</taxon>
        <taxon>Sphingomonadales</taxon>
        <taxon>Sphingomonadaceae</taxon>
        <taxon>Sphingobium</taxon>
    </lineage>
</organism>
<feature type="domain" description="Carbohydrate kinase FGGY C-terminal" evidence="6">
    <location>
        <begin position="257"/>
        <end position="443"/>
    </location>
</feature>
<protein>
    <submittedName>
        <fullName evidence="7">Glycerol kinase</fullName>
        <ecNumber evidence="7">2.7.1.30</ecNumber>
    </submittedName>
</protein>
<dbReference type="InterPro" id="IPR018485">
    <property type="entry name" value="FGGY_C"/>
</dbReference>
<accession>A0ABV7N9N0</accession>
<dbReference type="Pfam" id="PF02782">
    <property type="entry name" value="FGGY_C"/>
    <property type="match status" value="1"/>
</dbReference>
<evidence type="ECO:0000259" key="5">
    <source>
        <dbReference type="Pfam" id="PF00370"/>
    </source>
</evidence>
<dbReference type="InterPro" id="IPR018484">
    <property type="entry name" value="FGGY_N"/>
</dbReference>
<evidence type="ECO:0000256" key="4">
    <source>
        <dbReference type="RuleBase" id="RU003733"/>
    </source>
</evidence>
<keyword evidence="2 4" id="KW-0808">Transferase</keyword>
<dbReference type="NCBIfam" id="NF000756">
    <property type="entry name" value="PRK00047.1"/>
    <property type="match status" value="1"/>
</dbReference>
<evidence type="ECO:0000259" key="6">
    <source>
        <dbReference type="Pfam" id="PF02782"/>
    </source>
</evidence>
<dbReference type="PANTHER" id="PTHR10196">
    <property type="entry name" value="SUGAR KINASE"/>
    <property type="match status" value="1"/>
</dbReference>
<comment type="similarity">
    <text evidence="1 4">Belongs to the FGGY kinase family.</text>
</comment>
<dbReference type="PANTHER" id="PTHR10196:SF78">
    <property type="entry name" value="GLYCEROL KINASE"/>
    <property type="match status" value="1"/>
</dbReference>
<reference evidence="8" key="1">
    <citation type="journal article" date="2019" name="Int. J. Syst. Evol. Microbiol.">
        <title>The Global Catalogue of Microorganisms (GCM) 10K type strain sequencing project: providing services to taxonomists for standard genome sequencing and annotation.</title>
        <authorList>
            <consortium name="The Broad Institute Genomics Platform"/>
            <consortium name="The Broad Institute Genome Sequencing Center for Infectious Disease"/>
            <person name="Wu L."/>
            <person name="Ma J."/>
        </authorList>
    </citation>
    <scope>NUCLEOTIDE SEQUENCE [LARGE SCALE GENOMIC DNA]</scope>
    <source>
        <strain evidence="8">CCM 7491</strain>
    </source>
</reference>
<dbReference type="EC" id="2.7.1.30" evidence="7"/>
<keyword evidence="3 4" id="KW-0418">Kinase</keyword>
<dbReference type="InterPro" id="IPR000577">
    <property type="entry name" value="Carb_kinase_FGGY"/>
</dbReference>
<evidence type="ECO:0000313" key="7">
    <source>
        <dbReference type="EMBL" id="MFC3440196.1"/>
    </source>
</evidence>
<name>A0ABV7N9N0_9SPHN</name>
<feature type="domain" description="Carbohydrate kinase FGGY N-terminal" evidence="5">
    <location>
        <begin position="7"/>
        <end position="247"/>
    </location>
</feature>
<dbReference type="InterPro" id="IPR018483">
    <property type="entry name" value="Carb_kinase_FGGY_CS"/>
</dbReference>
<evidence type="ECO:0000313" key="8">
    <source>
        <dbReference type="Proteomes" id="UP001595681"/>
    </source>
</evidence>
<proteinExistence type="inferred from homology"/>
<dbReference type="Proteomes" id="UP001595681">
    <property type="component" value="Unassembled WGS sequence"/>
</dbReference>
<evidence type="ECO:0000256" key="1">
    <source>
        <dbReference type="ARBA" id="ARBA00009156"/>
    </source>
</evidence>
<keyword evidence="8" id="KW-1185">Reference proteome</keyword>
<dbReference type="SUPFAM" id="SSF53067">
    <property type="entry name" value="Actin-like ATPase domain"/>
    <property type="match status" value="2"/>
</dbReference>
<dbReference type="EMBL" id="JBHRVU010000004">
    <property type="protein sequence ID" value="MFC3440196.1"/>
    <property type="molecule type" value="Genomic_DNA"/>
</dbReference>
<gene>
    <name evidence="7" type="ORF">ACFOKF_03115</name>
</gene>
<evidence type="ECO:0000256" key="2">
    <source>
        <dbReference type="ARBA" id="ARBA00022679"/>
    </source>
</evidence>
<comment type="caution">
    <text evidence="7">The sequence shown here is derived from an EMBL/GenBank/DDBJ whole genome shotgun (WGS) entry which is preliminary data.</text>
</comment>
<dbReference type="Gene3D" id="3.30.420.40">
    <property type="match status" value="2"/>
</dbReference>
<dbReference type="Pfam" id="PF00370">
    <property type="entry name" value="FGGY_N"/>
    <property type="match status" value="1"/>
</dbReference>
<dbReference type="InterPro" id="IPR043129">
    <property type="entry name" value="ATPase_NBD"/>
</dbReference>
<evidence type="ECO:0000256" key="3">
    <source>
        <dbReference type="ARBA" id="ARBA00022777"/>
    </source>
</evidence>
<dbReference type="PROSITE" id="PS00933">
    <property type="entry name" value="FGGY_KINASES_1"/>
    <property type="match status" value="1"/>
</dbReference>
<dbReference type="CDD" id="cd07786">
    <property type="entry name" value="FGGY_EcGK_like"/>
    <property type="match status" value="1"/>
</dbReference>
<dbReference type="RefSeq" id="WP_380793056.1">
    <property type="nucleotide sequence ID" value="NZ_JBHRVU010000004.1"/>
</dbReference>